<keyword evidence="1" id="KW-0472">Membrane</keyword>
<keyword evidence="1" id="KW-1133">Transmembrane helix</keyword>
<dbReference type="AlphaFoldDB" id="A0A101M426"/>
<geneLocation type="mitochondrion" evidence="2"/>
<feature type="transmembrane region" description="Helical" evidence="1">
    <location>
        <begin position="26"/>
        <end position="47"/>
    </location>
</feature>
<gene>
    <name evidence="2" type="ORF">ABT39_MTgene288</name>
</gene>
<comment type="caution">
    <text evidence="2">The sequence shown here is derived from an EMBL/GenBank/DDBJ whole genome shotgun (WGS) entry which is preliminary data.</text>
</comment>
<accession>A0A101M426</accession>
<proteinExistence type="predicted"/>
<evidence type="ECO:0000313" key="2">
    <source>
        <dbReference type="EMBL" id="KUM50445.1"/>
    </source>
</evidence>
<protein>
    <submittedName>
        <fullName evidence="2">Uncharacterized protein</fullName>
    </submittedName>
</protein>
<name>A0A101M426_PICGL</name>
<keyword evidence="2" id="KW-0496">Mitochondrion</keyword>
<organism evidence="2">
    <name type="scientific">Picea glauca</name>
    <name type="common">White spruce</name>
    <name type="synonym">Pinus glauca</name>
    <dbReference type="NCBI Taxonomy" id="3330"/>
    <lineage>
        <taxon>Eukaryota</taxon>
        <taxon>Viridiplantae</taxon>
        <taxon>Streptophyta</taxon>
        <taxon>Embryophyta</taxon>
        <taxon>Tracheophyta</taxon>
        <taxon>Spermatophyta</taxon>
        <taxon>Pinopsida</taxon>
        <taxon>Pinidae</taxon>
        <taxon>Conifers I</taxon>
        <taxon>Pinales</taxon>
        <taxon>Pinaceae</taxon>
        <taxon>Picea</taxon>
    </lineage>
</organism>
<evidence type="ECO:0000256" key="1">
    <source>
        <dbReference type="SAM" id="Phobius"/>
    </source>
</evidence>
<reference evidence="2" key="1">
    <citation type="journal article" date="2015" name="Genome Biol. Evol.">
        <title>Organellar Genomes of White Spruce (Picea glauca): Assembly and Annotation.</title>
        <authorList>
            <person name="Jackman S.D."/>
            <person name="Warren R.L."/>
            <person name="Gibb E.A."/>
            <person name="Vandervalk B.P."/>
            <person name="Mohamadi H."/>
            <person name="Chu J."/>
            <person name="Raymond A."/>
            <person name="Pleasance S."/>
            <person name="Coope R."/>
            <person name="Wildung M.R."/>
            <person name="Ritland C.E."/>
            <person name="Bousquet J."/>
            <person name="Jones S.J."/>
            <person name="Bohlmann J."/>
            <person name="Birol I."/>
        </authorList>
    </citation>
    <scope>NUCLEOTIDE SEQUENCE [LARGE SCALE GENOMIC DNA]</scope>
    <source>
        <tissue evidence="2">Flushing bud</tissue>
    </source>
</reference>
<sequence length="52" mass="5900">MFLPADGGLDSHKRLETNPTSGHSQLVFILWLLLAFKGVDSNALYFINKIFY</sequence>
<keyword evidence="1" id="KW-0812">Transmembrane</keyword>
<dbReference type="EMBL" id="LKAM01000001">
    <property type="protein sequence ID" value="KUM50445.1"/>
    <property type="molecule type" value="Genomic_DNA"/>
</dbReference>